<dbReference type="EMBL" id="BARW01018148">
    <property type="protein sequence ID" value="GAI95531.1"/>
    <property type="molecule type" value="Genomic_DNA"/>
</dbReference>
<dbReference type="AlphaFoldDB" id="X1TVZ3"/>
<evidence type="ECO:0000313" key="2">
    <source>
        <dbReference type="EMBL" id="GAI95531.1"/>
    </source>
</evidence>
<evidence type="ECO:0000256" key="1">
    <source>
        <dbReference type="SAM" id="MobiDB-lite"/>
    </source>
</evidence>
<feature type="compositionally biased region" description="Basic and acidic residues" evidence="1">
    <location>
        <begin position="1"/>
        <end position="12"/>
    </location>
</feature>
<gene>
    <name evidence="2" type="ORF">S12H4_31137</name>
</gene>
<accession>X1TVZ3</accession>
<sequence>MPVAGKKRENQDTSKTPQDTIDPVDIREMPSPIGVPIKNVIKKSVPLSSA</sequence>
<proteinExistence type="predicted"/>
<organism evidence="2">
    <name type="scientific">marine sediment metagenome</name>
    <dbReference type="NCBI Taxonomy" id="412755"/>
    <lineage>
        <taxon>unclassified sequences</taxon>
        <taxon>metagenomes</taxon>
        <taxon>ecological metagenomes</taxon>
    </lineage>
</organism>
<protein>
    <submittedName>
        <fullName evidence="2">Uncharacterized protein</fullName>
    </submittedName>
</protein>
<comment type="caution">
    <text evidence="2">The sequence shown here is derived from an EMBL/GenBank/DDBJ whole genome shotgun (WGS) entry which is preliminary data.</text>
</comment>
<name>X1TVZ3_9ZZZZ</name>
<reference evidence="2" key="1">
    <citation type="journal article" date="2014" name="Front. Microbiol.">
        <title>High frequency of phylogenetically diverse reductive dehalogenase-homologous genes in deep subseafloor sedimentary metagenomes.</title>
        <authorList>
            <person name="Kawai M."/>
            <person name="Futagami T."/>
            <person name="Toyoda A."/>
            <person name="Takaki Y."/>
            <person name="Nishi S."/>
            <person name="Hori S."/>
            <person name="Arai W."/>
            <person name="Tsubouchi T."/>
            <person name="Morono Y."/>
            <person name="Uchiyama I."/>
            <person name="Ito T."/>
            <person name="Fujiyama A."/>
            <person name="Inagaki F."/>
            <person name="Takami H."/>
        </authorList>
    </citation>
    <scope>NUCLEOTIDE SEQUENCE</scope>
    <source>
        <strain evidence="2">Expedition CK06-06</strain>
    </source>
</reference>
<feature type="region of interest" description="Disordered" evidence="1">
    <location>
        <begin position="1"/>
        <end position="32"/>
    </location>
</feature>